<dbReference type="PANTHER" id="PTHR13774">
    <property type="entry name" value="PHENAZINE BIOSYNTHESIS PROTEIN"/>
    <property type="match status" value="1"/>
</dbReference>
<dbReference type="PIRSF" id="PIRSF016184">
    <property type="entry name" value="PhzC_PhzF"/>
    <property type="match status" value="1"/>
</dbReference>
<accession>A0A9X4DZS6</accession>
<evidence type="ECO:0000313" key="6">
    <source>
        <dbReference type="Proteomes" id="UP001149607"/>
    </source>
</evidence>
<dbReference type="EMBL" id="CP146598">
    <property type="protein sequence ID" value="WWY04137.1"/>
    <property type="molecule type" value="Genomic_DNA"/>
</dbReference>
<dbReference type="NCBIfam" id="TIGR00654">
    <property type="entry name" value="PhzF_family"/>
    <property type="match status" value="1"/>
</dbReference>
<evidence type="ECO:0000256" key="3">
    <source>
        <dbReference type="PIRSR" id="PIRSR016184-1"/>
    </source>
</evidence>
<evidence type="ECO:0000256" key="1">
    <source>
        <dbReference type="ARBA" id="ARBA00008270"/>
    </source>
</evidence>
<dbReference type="GO" id="GO:0005737">
    <property type="term" value="C:cytoplasm"/>
    <property type="evidence" value="ECO:0007669"/>
    <property type="project" value="TreeGrafter"/>
</dbReference>
<proteinExistence type="inferred from homology"/>
<keyword evidence="2" id="KW-0413">Isomerase</keyword>
<dbReference type="SUPFAM" id="SSF54506">
    <property type="entry name" value="Diaminopimelate epimerase-like"/>
    <property type="match status" value="1"/>
</dbReference>
<comment type="similarity">
    <text evidence="1">Belongs to the PhzF family.</text>
</comment>
<reference evidence="4" key="1">
    <citation type="submission" date="2022-10" db="EMBL/GenBank/DDBJ databases">
        <authorList>
            <person name="Boutroux M."/>
        </authorList>
    </citation>
    <scope>NUCLEOTIDE SEQUENCE</scope>
    <source>
        <strain evidence="4">51.81</strain>
    </source>
</reference>
<dbReference type="PANTHER" id="PTHR13774:SF17">
    <property type="entry name" value="PHENAZINE BIOSYNTHESIS-LIKE DOMAIN-CONTAINING PROTEIN"/>
    <property type="match status" value="1"/>
</dbReference>
<reference evidence="5" key="2">
    <citation type="submission" date="2024-02" db="EMBL/GenBank/DDBJ databases">
        <title>Neisseria leonii sp. nov.</title>
        <authorList>
            <person name="Boutroux M."/>
            <person name="Favre-Rochex S."/>
            <person name="Gorgette O."/>
            <person name="Touak G."/>
            <person name="Muhle E."/>
            <person name="Chesneau O."/>
            <person name="Clermont D."/>
            <person name="Rahi P."/>
        </authorList>
    </citation>
    <scope>NUCLEOTIDE SEQUENCE</scope>
    <source>
        <strain evidence="5">51.81</strain>
    </source>
</reference>
<sequence length="267" mass="29201">MAQYPIYIVDAFSDVPFRGNQAAVVLLDAWLPEGVMQQIAAENNLAETAFVVQKGDARFDIRWFSPLLEVDFCGHATLAASWVLFQRHTAWQSLSVYAPAVGEMRIEQAGGRIEMRFPNRAPEPLDTVPDALLQGLSIRPEKVLRNPQAYFAVYGSESDVRALQTDDAYLKQLAPYDVVATAAAEGGGYDFVSRYFWPANGGSEDAVTGSIHAGLAPYWAAELGRRTLYAFQASARGGRLYCSVDEDGVTVGGYCVPYLEGRISVAD</sequence>
<dbReference type="Pfam" id="PF02567">
    <property type="entry name" value="PhzC-PhzF"/>
    <property type="match status" value="1"/>
</dbReference>
<gene>
    <name evidence="4" type="ORF">ORY91_000195</name>
    <name evidence="5" type="ORF">V9W64_00340</name>
</gene>
<dbReference type="EMBL" id="JAPQFL010000001">
    <property type="protein sequence ID" value="MDD9326827.1"/>
    <property type="molecule type" value="Genomic_DNA"/>
</dbReference>
<dbReference type="GO" id="GO:0016853">
    <property type="term" value="F:isomerase activity"/>
    <property type="evidence" value="ECO:0007669"/>
    <property type="project" value="UniProtKB-KW"/>
</dbReference>
<evidence type="ECO:0000313" key="4">
    <source>
        <dbReference type="EMBL" id="MDD9326827.1"/>
    </source>
</evidence>
<dbReference type="InterPro" id="IPR003719">
    <property type="entry name" value="Phenazine_PhzF-like"/>
</dbReference>
<dbReference type="RefSeq" id="WP_274584621.1">
    <property type="nucleotide sequence ID" value="NZ_CP146598.1"/>
</dbReference>
<feature type="active site" evidence="3">
    <location>
        <position position="47"/>
    </location>
</feature>
<evidence type="ECO:0000313" key="5">
    <source>
        <dbReference type="EMBL" id="WWY04137.1"/>
    </source>
</evidence>
<dbReference type="Proteomes" id="UP001149607">
    <property type="component" value="Chromosome"/>
</dbReference>
<protein>
    <submittedName>
        <fullName evidence="4">PhzF family phenazine biosynthesis protein</fullName>
    </submittedName>
</protein>
<dbReference type="Gene3D" id="3.10.310.10">
    <property type="entry name" value="Diaminopimelate Epimerase, Chain A, domain 1"/>
    <property type="match status" value="2"/>
</dbReference>
<evidence type="ECO:0000256" key="2">
    <source>
        <dbReference type="ARBA" id="ARBA00023235"/>
    </source>
</evidence>
<dbReference type="AlphaFoldDB" id="A0A9X4DZS6"/>
<name>A0A9X4DZS6_9NEIS</name>
<organism evidence="4">
    <name type="scientific">Neisseria leonii</name>
    <dbReference type="NCBI Taxonomy" id="2995413"/>
    <lineage>
        <taxon>Bacteria</taxon>
        <taxon>Pseudomonadati</taxon>
        <taxon>Pseudomonadota</taxon>
        <taxon>Betaproteobacteria</taxon>
        <taxon>Neisseriales</taxon>
        <taxon>Neisseriaceae</taxon>
        <taxon>Neisseria</taxon>
    </lineage>
</organism>
<keyword evidence="6" id="KW-1185">Reference proteome</keyword>